<evidence type="ECO:0000313" key="1">
    <source>
        <dbReference type="EMBL" id="PAE87075.1"/>
    </source>
</evidence>
<organism evidence="1 2">
    <name type="scientific">Shouchella clausii</name>
    <name type="common">Alkalihalobacillus clausii</name>
    <dbReference type="NCBI Taxonomy" id="79880"/>
    <lineage>
        <taxon>Bacteria</taxon>
        <taxon>Bacillati</taxon>
        <taxon>Bacillota</taxon>
        <taxon>Bacilli</taxon>
        <taxon>Bacillales</taxon>
        <taxon>Bacillaceae</taxon>
        <taxon>Shouchella</taxon>
    </lineage>
</organism>
<gene>
    <name evidence="1" type="ORF">CHH72_20030</name>
</gene>
<name>A0A268NVK2_SHOCL</name>
<proteinExistence type="predicted"/>
<dbReference type="AlphaFoldDB" id="A0A268NVK2"/>
<sequence>MNSFKHEEPAPRLGPWLACSTKGFLLYVTKLLVLKFLFNKEIDIKGEWRIYSGRSVLEC</sequence>
<dbReference type="EMBL" id="NPCC01000042">
    <property type="protein sequence ID" value="PAE87075.1"/>
    <property type="molecule type" value="Genomic_DNA"/>
</dbReference>
<accession>A0A268NVK2</accession>
<evidence type="ECO:0000313" key="2">
    <source>
        <dbReference type="Proteomes" id="UP000216207"/>
    </source>
</evidence>
<dbReference type="Proteomes" id="UP000216207">
    <property type="component" value="Unassembled WGS sequence"/>
</dbReference>
<comment type="caution">
    <text evidence="1">The sequence shown here is derived from an EMBL/GenBank/DDBJ whole genome shotgun (WGS) entry which is preliminary data.</text>
</comment>
<protein>
    <submittedName>
        <fullName evidence="1">Uncharacterized protein</fullName>
    </submittedName>
</protein>
<reference evidence="1 2" key="1">
    <citation type="submission" date="2017-07" db="EMBL/GenBank/DDBJ databases">
        <title>Isolation and whole genome analysis of endospore-forming bacteria from heroin.</title>
        <authorList>
            <person name="Kalinowski J."/>
            <person name="Ahrens B."/>
            <person name="Al-Dilaimi A."/>
            <person name="Winkler A."/>
            <person name="Wibberg D."/>
            <person name="Schleenbecker U."/>
            <person name="Ruckert C."/>
            <person name="Wolfel R."/>
            <person name="Grass G."/>
        </authorList>
    </citation>
    <scope>NUCLEOTIDE SEQUENCE [LARGE SCALE GENOMIC DNA]</scope>
    <source>
        <strain evidence="1 2">7539</strain>
    </source>
</reference>